<dbReference type="AlphaFoldDB" id="A0A9D7LNX8"/>
<organism evidence="4 5">
    <name type="scientific">Candidatus Dechloromonas phosphorivorans</name>
    <dbReference type="NCBI Taxonomy" id="2899244"/>
    <lineage>
        <taxon>Bacteria</taxon>
        <taxon>Pseudomonadati</taxon>
        <taxon>Pseudomonadota</taxon>
        <taxon>Betaproteobacteria</taxon>
        <taxon>Rhodocyclales</taxon>
        <taxon>Azonexaceae</taxon>
        <taxon>Dechloromonas</taxon>
    </lineage>
</organism>
<dbReference type="SUPFAM" id="SSF54631">
    <property type="entry name" value="CBS-domain pair"/>
    <property type="match status" value="1"/>
</dbReference>
<dbReference type="PANTHER" id="PTHR43080">
    <property type="entry name" value="CBS DOMAIN-CONTAINING PROTEIN CBSX3, MITOCHONDRIAL"/>
    <property type="match status" value="1"/>
</dbReference>
<comment type="caution">
    <text evidence="4">The sequence shown here is derived from an EMBL/GenBank/DDBJ whole genome shotgun (WGS) entry which is preliminary data.</text>
</comment>
<evidence type="ECO:0000313" key="4">
    <source>
        <dbReference type="EMBL" id="MBK8891292.1"/>
    </source>
</evidence>
<dbReference type="InterPro" id="IPR051257">
    <property type="entry name" value="Diverse_CBS-Domain"/>
</dbReference>
<proteinExistence type="predicted"/>
<evidence type="ECO:0000313" key="5">
    <source>
        <dbReference type="Proteomes" id="UP000808146"/>
    </source>
</evidence>
<evidence type="ECO:0000256" key="1">
    <source>
        <dbReference type="ARBA" id="ARBA00023122"/>
    </source>
</evidence>
<dbReference type="PANTHER" id="PTHR43080:SF2">
    <property type="entry name" value="CBS DOMAIN-CONTAINING PROTEIN"/>
    <property type="match status" value="1"/>
</dbReference>
<protein>
    <submittedName>
        <fullName evidence="4">CBS domain-containing protein</fullName>
    </submittedName>
</protein>
<evidence type="ECO:0000256" key="2">
    <source>
        <dbReference type="PROSITE-ProRule" id="PRU00703"/>
    </source>
</evidence>
<dbReference type="EMBL" id="JADKBR010000017">
    <property type="protein sequence ID" value="MBK8891292.1"/>
    <property type="molecule type" value="Genomic_DNA"/>
</dbReference>
<accession>A0A9D7LNX8</accession>
<evidence type="ECO:0000259" key="3">
    <source>
        <dbReference type="PROSITE" id="PS51371"/>
    </source>
</evidence>
<name>A0A9D7LNX8_9RHOO</name>
<feature type="domain" description="CBS" evidence="3">
    <location>
        <begin position="150"/>
        <end position="208"/>
    </location>
</feature>
<sequence length="210" mass="22954">MFSIYGVTGQVFSGTLEEMIRVRALARARSARAIAQEGDEPGVEVIAGSSSRPREEAVRAYRAMLPPELERGPLYHAEQIMQRQVISVSALDDVEKAWRTLRDHDIHQAPVLAADAQLIGIVSERDLLSAINIDAGRVVESLARQVRDVMSTPVVAAEPVTDIRRIAAVMLENRVDGVPITGQGGRLVGFVSRSDILRAVVSDPPLSLWR</sequence>
<dbReference type="Proteomes" id="UP000808146">
    <property type="component" value="Unassembled WGS sequence"/>
</dbReference>
<feature type="domain" description="CBS" evidence="3">
    <location>
        <begin position="81"/>
        <end position="141"/>
    </location>
</feature>
<keyword evidence="1 2" id="KW-0129">CBS domain</keyword>
<dbReference type="PROSITE" id="PS51371">
    <property type="entry name" value="CBS"/>
    <property type="match status" value="2"/>
</dbReference>
<reference evidence="4" key="1">
    <citation type="submission" date="2020-10" db="EMBL/GenBank/DDBJ databases">
        <title>Connecting structure to function with the recovery of over 1000 high-quality activated sludge metagenome-assembled genomes encoding full-length rRNA genes using long-read sequencing.</title>
        <authorList>
            <person name="Singleton C.M."/>
            <person name="Petriglieri F."/>
            <person name="Kristensen J.M."/>
            <person name="Kirkegaard R.H."/>
            <person name="Michaelsen T.Y."/>
            <person name="Andersen M.H."/>
            <person name="Karst S.M."/>
            <person name="Dueholm M.S."/>
            <person name="Nielsen P.H."/>
            <person name="Albertsen M."/>
        </authorList>
    </citation>
    <scope>NUCLEOTIDE SEQUENCE</scope>
    <source>
        <strain evidence="4">OdNE_18-Q3-R46-58_BAT3C.305</strain>
    </source>
</reference>
<dbReference type="InterPro" id="IPR046342">
    <property type="entry name" value="CBS_dom_sf"/>
</dbReference>
<dbReference type="Pfam" id="PF00571">
    <property type="entry name" value="CBS"/>
    <property type="match status" value="2"/>
</dbReference>
<dbReference type="InterPro" id="IPR000644">
    <property type="entry name" value="CBS_dom"/>
</dbReference>
<dbReference type="Gene3D" id="3.10.580.10">
    <property type="entry name" value="CBS-domain"/>
    <property type="match status" value="1"/>
</dbReference>
<dbReference type="SMART" id="SM00116">
    <property type="entry name" value="CBS"/>
    <property type="match status" value="2"/>
</dbReference>
<gene>
    <name evidence="4" type="ORF">IPN75_13455</name>
</gene>